<feature type="transmembrane region" description="Helical" evidence="1">
    <location>
        <begin position="164"/>
        <end position="182"/>
    </location>
</feature>
<comment type="caution">
    <text evidence="2">The sequence shown here is derived from an EMBL/GenBank/DDBJ whole genome shotgun (WGS) entry which is preliminary data.</text>
</comment>
<keyword evidence="1" id="KW-0812">Transmembrane</keyword>
<gene>
    <name evidence="2" type="ORF">FHS27_003230</name>
</gene>
<accession>A0A7W5E078</accession>
<organism evidence="2 3">
    <name type="scientific">Aporhodopirellula rubra</name>
    <dbReference type="NCBI Taxonomy" id="980271"/>
    <lineage>
        <taxon>Bacteria</taxon>
        <taxon>Pseudomonadati</taxon>
        <taxon>Planctomycetota</taxon>
        <taxon>Planctomycetia</taxon>
        <taxon>Pirellulales</taxon>
        <taxon>Pirellulaceae</taxon>
        <taxon>Aporhodopirellula</taxon>
    </lineage>
</organism>
<keyword evidence="3" id="KW-1185">Reference proteome</keyword>
<protein>
    <submittedName>
        <fullName evidence="2">Uncharacterized protein</fullName>
    </submittedName>
</protein>
<name>A0A7W5E078_9BACT</name>
<feature type="transmembrane region" description="Helical" evidence="1">
    <location>
        <begin position="137"/>
        <end position="158"/>
    </location>
</feature>
<proteinExistence type="predicted"/>
<sequence length="258" mass="28882">MLIVWGTKVRLREQGCRADFCEECLLVSKTIVSGVEQIGHLYYIPIGFYKEKHRIGECEACGRVTEVLPASSLVPKNVRCPEMMELVARTNPHLLEQLPTLADSIDVAFSAKERTYHVLENFSCRANQVLDDARSGITGWLGLLMILLAFPVAMAFAISDATGWVASVASLLAVLWVRKVLIHRRSTRILSKRLSILLPSSGITWNQLEQHLLNSGKSHKRLSKHLAKGCYMNLSLELSRLDVRLSDSNRLNFPSRAA</sequence>
<dbReference type="EMBL" id="JACHXU010000010">
    <property type="protein sequence ID" value="MBB3207409.1"/>
    <property type="molecule type" value="Genomic_DNA"/>
</dbReference>
<evidence type="ECO:0000313" key="3">
    <source>
        <dbReference type="Proteomes" id="UP000536179"/>
    </source>
</evidence>
<reference evidence="2 3" key="1">
    <citation type="submission" date="2020-08" db="EMBL/GenBank/DDBJ databases">
        <title>Genomic Encyclopedia of Type Strains, Phase III (KMG-III): the genomes of soil and plant-associated and newly described type strains.</title>
        <authorList>
            <person name="Whitman W."/>
        </authorList>
    </citation>
    <scope>NUCLEOTIDE SEQUENCE [LARGE SCALE GENOMIC DNA]</scope>
    <source>
        <strain evidence="2 3">CECT 8075</strain>
    </source>
</reference>
<evidence type="ECO:0000313" key="2">
    <source>
        <dbReference type="EMBL" id="MBB3207409.1"/>
    </source>
</evidence>
<dbReference type="AlphaFoldDB" id="A0A7W5E078"/>
<keyword evidence="1" id="KW-0472">Membrane</keyword>
<evidence type="ECO:0000256" key="1">
    <source>
        <dbReference type="SAM" id="Phobius"/>
    </source>
</evidence>
<dbReference type="Proteomes" id="UP000536179">
    <property type="component" value="Unassembled WGS sequence"/>
</dbReference>
<keyword evidence="1" id="KW-1133">Transmembrane helix</keyword>